<dbReference type="CDD" id="cd11296">
    <property type="entry name" value="O-FucT_like"/>
    <property type="match status" value="1"/>
</dbReference>
<name>A0A4Q1BCY5_TREME</name>
<dbReference type="InParanoid" id="A0A4Q1BCY5"/>
<dbReference type="Gene3D" id="3.40.50.11350">
    <property type="match status" value="1"/>
</dbReference>
<keyword evidence="3" id="KW-1185">Reference proteome</keyword>
<dbReference type="STRING" id="5217.A0A4Q1BCY5"/>
<evidence type="ECO:0000256" key="1">
    <source>
        <dbReference type="SAM" id="MobiDB-lite"/>
    </source>
</evidence>
<proteinExistence type="predicted"/>
<dbReference type="OrthoDB" id="2559662at2759"/>
<feature type="region of interest" description="Disordered" evidence="1">
    <location>
        <begin position="1"/>
        <end position="37"/>
    </location>
</feature>
<evidence type="ECO:0000313" key="3">
    <source>
        <dbReference type="Proteomes" id="UP000289152"/>
    </source>
</evidence>
<comment type="caution">
    <text evidence="2">The sequence shown here is derived from an EMBL/GenBank/DDBJ whole genome shotgun (WGS) entry which is preliminary data.</text>
</comment>
<dbReference type="AlphaFoldDB" id="A0A4Q1BCY5"/>
<reference evidence="2 3" key="1">
    <citation type="submission" date="2016-06" db="EMBL/GenBank/DDBJ databases">
        <title>Evolution of pathogenesis and genome organization in the Tremellales.</title>
        <authorList>
            <person name="Cuomo C."/>
            <person name="Litvintseva A."/>
            <person name="Heitman J."/>
            <person name="Chen Y."/>
            <person name="Sun S."/>
            <person name="Springer D."/>
            <person name="Dromer F."/>
            <person name="Young S."/>
            <person name="Zeng Q."/>
            <person name="Chapman S."/>
            <person name="Gujja S."/>
            <person name="Saif S."/>
            <person name="Birren B."/>
        </authorList>
    </citation>
    <scope>NUCLEOTIDE SEQUENCE [LARGE SCALE GENOMIC DNA]</scope>
    <source>
        <strain evidence="2 3">ATCC 28783</strain>
    </source>
</reference>
<dbReference type="VEuPathDB" id="FungiDB:TREMEDRAFT_34384"/>
<protein>
    <submittedName>
        <fullName evidence="2">Uncharacterized protein</fullName>
    </submittedName>
</protein>
<organism evidence="2 3">
    <name type="scientific">Tremella mesenterica</name>
    <name type="common">Jelly fungus</name>
    <dbReference type="NCBI Taxonomy" id="5217"/>
    <lineage>
        <taxon>Eukaryota</taxon>
        <taxon>Fungi</taxon>
        <taxon>Dikarya</taxon>
        <taxon>Basidiomycota</taxon>
        <taxon>Agaricomycotina</taxon>
        <taxon>Tremellomycetes</taxon>
        <taxon>Tremellales</taxon>
        <taxon>Tremellaceae</taxon>
        <taxon>Tremella</taxon>
    </lineage>
</organism>
<evidence type="ECO:0000313" key="2">
    <source>
        <dbReference type="EMBL" id="RXK35614.1"/>
    </source>
</evidence>
<dbReference type="Proteomes" id="UP000289152">
    <property type="component" value="Unassembled WGS sequence"/>
</dbReference>
<accession>A0A4Q1BCY5</accession>
<feature type="compositionally biased region" description="Polar residues" evidence="1">
    <location>
        <begin position="28"/>
        <end position="37"/>
    </location>
</feature>
<gene>
    <name evidence="2" type="ORF">M231_07144</name>
</gene>
<dbReference type="EMBL" id="SDIL01000129">
    <property type="protein sequence ID" value="RXK35614.1"/>
    <property type="molecule type" value="Genomic_DNA"/>
</dbReference>
<sequence>MRITFPNPLGPPITFDTTSLPPLPQFRKPNTTSPLSSLRRPQTRLLLFGLVLFIVIVIRPSPPFPPSFGEEWKVESGAALGDSEGRLGRYVKFDVPQGTGFNHQLQRVLLQHHLALLGNRSLAFEPFVEDKTNLPFDIFRWPWRSARIPLSAYIAGVISGFEKFYNSPRAVPASYYRQYCSSWREHVYTLRTDSHPNGDLTLVPNGQDRIHQIQVLLAGSDESCIRIRGEVFDDAFFDSSAPLELYDSFVRSPVMKHFTFSPTVLGILNRAMPELATDHTPYDLDLIAHPTSDVMERTSSWKHVLALHLRKGKEWEHTCVQKGETSAPFVSFNKLPRLPGNENVPPPSSMVEATRMGLYRAKCLPEVLDIIGRARRMRKNHPLLRVVYILSDGEDEWAEEVRMWLASEGWDKVWIGKLDVYPSRKEREVGVAVDMEIARRAGVFVGNGVSICLVL</sequence>